<dbReference type="Gene3D" id="3.50.30.30">
    <property type="match status" value="1"/>
</dbReference>
<evidence type="ECO:0000313" key="4">
    <source>
        <dbReference type="Proteomes" id="UP000095287"/>
    </source>
</evidence>
<dbReference type="SUPFAM" id="SSF52025">
    <property type="entry name" value="PA domain"/>
    <property type="match status" value="1"/>
</dbReference>
<proteinExistence type="predicted"/>
<keyword evidence="1" id="KW-0732">Signal</keyword>
<dbReference type="Proteomes" id="UP000095287">
    <property type="component" value="Unplaced"/>
</dbReference>
<evidence type="ECO:0000256" key="1">
    <source>
        <dbReference type="ARBA" id="ARBA00022729"/>
    </source>
</evidence>
<dbReference type="Pfam" id="PF02225">
    <property type="entry name" value="PA"/>
    <property type="match status" value="1"/>
</dbReference>
<dbReference type="WBParaSite" id="L893_g32635.t1">
    <property type="protein sequence ID" value="L893_g32635.t1"/>
    <property type="gene ID" value="L893_g32635"/>
</dbReference>
<reference evidence="5" key="1">
    <citation type="submission" date="2016-11" db="UniProtKB">
        <authorList>
            <consortium name="WormBaseParasite"/>
        </authorList>
    </citation>
    <scope>IDENTIFICATION</scope>
</reference>
<organism evidence="4 5">
    <name type="scientific">Steinernema glaseri</name>
    <dbReference type="NCBI Taxonomy" id="37863"/>
    <lineage>
        <taxon>Eukaryota</taxon>
        <taxon>Metazoa</taxon>
        <taxon>Ecdysozoa</taxon>
        <taxon>Nematoda</taxon>
        <taxon>Chromadorea</taxon>
        <taxon>Rhabditida</taxon>
        <taxon>Tylenchina</taxon>
        <taxon>Panagrolaimomorpha</taxon>
        <taxon>Strongyloidoidea</taxon>
        <taxon>Steinernematidae</taxon>
        <taxon>Steinernema</taxon>
    </lineage>
</organism>
<sequence>MVYIPKIPISSLALVTVLLVLFTICAEADFFFTIQYPTKLEYLYHITPSYDIGAPFPPYPTKDAIMVLADPSHACTPLKNVVDVYGSVVLIERGKCSFVDKAINAERAGAAFVIVSDTVNGTDELIEMVSDQTRRRAGIPAAYLNGASGKKIRNYLMQSEFVIELTIPLNYTYPFVPDDVPSRPPWELWH</sequence>
<evidence type="ECO:0000256" key="2">
    <source>
        <dbReference type="ARBA" id="ARBA00023180"/>
    </source>
</evidence>
<dbReference type="PANTHER" id="PTHR22702:SF1">
    <property type="entry name" value="PROTEASE-ASSOCIATED DOMAIN-CONTAINING PROTEIN 1"/>
    <property type="match status" value="1"/>
</dbReference>
<evidence type="ECO:0000313" key="5">
    <source>
        <dbReference type="WBParaSite" id="L893_g32635.t1"/>
    </source>
</evidence>
<dbReference type="AlphaFoldDB" id="A0A1I8A4L4"/>
<evidence type="ECO:0000259" key="3">
    <source>
        <dbReference type="Pfam" id="PF02225"/>
    </source>
</evidence>
<protein>
    <submittedName>
        <fullName evidence="5">PA domain-containing protein</fullName>
    </submittedName>
</protein>
<dbReference type="InterPro" id="IPR046450">
    <property type="entry name" value="PA_dom_sf"/>
</dbReference>
<accession>A0A1I8A4L4</accession>
<name>A0A1I8A4L4_9BILA</name>
<dbReference type="PANTHER" id="PTHR22702">
    <property type="entry name" value="PROTEASE-ASSOCIATED DOMAIN-CONTAINING PROTEIN"/>
    <property type="match status" value="1"/>
</dbReference>
<keyword evidence="4" id="KW-1185">Reference proteome</keyword>
<keyword evidence="2" id="KW-0325">Glycoprotein</keyword>
<feature type="domain" description="PA" evidence="3">
    <location>
        <begin position="67"/>
        <end position="152"/>
    </location>
</feature>
<dbReference type="InterPro" id="IPR003137">
    <property type="entry name" value="PA_domain"/>
</dbReference>